<dbReference type="EMBL" id="BAAAKV010000040">
    <property type="protein sequence ID" value="GAA1181677.1"/>
    <property type="molecule type" value="Genomic_DNA"/>
</dbReference>
<proteinExistence type="predicted"/>
<name>A0ABN1UZ03_9ACTN</name>
<accession>A0ABN1UZ03</accession>
<feature type="region of interest" description="Disordered" evidence="1">
    <location>
        <begin position="1"/>
        <end position="24"/>
    </location>
</feature>
<evidence type="ECO:0000256" key="1">
    <source>
        <dbReference type="SAM" id="MobiDB-lite"/>
    </source>
</evidence>
<organism evidence="2 3">
    <name type="scientific">Streptomyces hebeiensis</name>
    <dbReference type="NCBI Taxonomy" id="229486"/>
    <lineage>
        <taxon>Bacteria</taxon>
        <taxon>Bacillati</taxon>
        <taxon>Actinomycetota</taxon>
        <taxon>Actinomycetes</taxon>
        <taxon>Kitasatosporales</taxon>
        <taxon>Streptomycetaceae</taxon>
        <taxon>Streptomyces</taxon>
    </lineage>
</organism>
<evidence type="ECO:0000313" key="3">
    <source>
        <dbReference type="Proteomes" id="UP001501371"/>
    </source>
</evidence>
<keyword evidence="3" id="KW-1185">Reference proteome</keyword>
<sequence>MAEARAAAVTPLAGESVGTPSRPRDLRCDAKVGISFRGPPTGLAVGFGRNGRLPYGPETYGPIHPGRAKWVPGFELPLGKPEFGVGRPLGVDRLEGTGCLTEHASQSVALV</sequence>
<dbReference type="Proteomes" id="UP001501371">
    <property type="component" value="Unassembled WGS sequence"/>
</dbReference>
<comment type="caution">
    <text evidence="2">The sequence shown here is derived from an EMBL/GenBank/DDBJ whole genome shotgun (WGS) entry which is preliminary data.</text>
</comment>
<evidence type="ECO:0000313" key="2">
    <source>
        <dbReference type="EMBL" id="GAA1181677.1"/>
    </source>
</evidence>
<reference evidence="2 3" key="1">
    <citation type="journal article" date="2019" name="Int. J. Syst. Evol. Microbiol.">
        <title>The Global Catalogue of Microorganisms (GCM) 10K type strain sequencing project: providing services to taxonomists for standard genome sequencing and annotation.</title>
        <authorList>
            <consortium name="The Broad Institute Genomics Platform"/>
            <consortium name="The Broad Institute Genome Sequencing Center for Infectious Disease"/>
            <person name="Wu L."/>
            <person name="Ma J."/>
        </authorList>
    </citation>
    <scope>NUCLEOTIDE SEQUENCE [LARGE SCALE GENOMIC DNA]</scope>
    <source>
        <strain evidence="2 3">JCM 12696</strain>
    </source>
</reference>
<protein>
    <submittedName>
        <fullName evidence="2">Uncharacterized protein</fullName>
    </submittedName>
</protein>
<gene>
    <name evidence="2" type="ORF">GCM10009654_43570</name>
</gene>